<accession>A0AAD8ADP5</accession>
<proteinExistence type="predicted"/>
<protein>
    <submittedName>
        <fullName evidence="1">Uncharacterized protein</fullName>
    </submittedName>
</protein>
<dbReference type="Proteomes" id="UP001233999">
    <property type="component" value="Unassembled WGS sequence"/>
</dbReference>
<keyword evidence="2" id="KW-1185">Reference proteome</keyword>
<reference evidence="1" key="1">
    <citation type="journal article" date="2023" name="IScience">
        <title>Live-bearing cockroach genome reveals convergent evolutionary mechanisms linked to viviparity in insects and beyond.</title>
        <authorList>
            <person name="Fouks B."/>
            <person name="Harrison M.C."/>
            <person name="Mikhailova A.A."/>
            <person name="Marchal E."/>
            <person name="English S."/>
            <person name="Carruthers M."/>
            <person name="Jennings E.C."/>
            <person name="Chiamaka E.L."/>
            <person name="Frigard R.A."/>
            <person name="Pippel M."/>
            <person name="Attardo G.M."/>
            <person name="Benoit J.B."/>
            <person name="Bornberg-Bauer E."/>
            <person name="Tobe S.S."/>
        </authorList>
    </citation>
    <scope>NUCLEOTIDE SEQUENCE</scope>
    <source>
        <strain evidence="1">Stay&amp;Tobe</strain>
    </source>
</reference>
<dbReference type="EMBL" id="JASPKZ010001974">
    <property type="protein sequence ID" value="KAJ9596701.1"/>
    <property type="molecule type" value="Genomic_DNA"/>
</dbReference>
<comment type="caution">
    <text evidence="1">The sequence shown here is derived from an EMBL/GenBank/DDBJ whole genome shotgun (WGS) entry which is preliminary data.</text>
</comment>
<dbReference type="AlphaFoldDB" id="A0AAD8ADP5"/>
<reference evidence="1" key="2">
    <citation type="submission" date="2023-05" db="EMBL/GenBank/DDBJ databases">
        <authorList>
            <person name="Fouks B."/>
        </authorList>
    </citation>
    <scope>NUCLEOTIDE SEQUENCE</scope>
    <source>
        <strain evidence="1">Stay&amp;Tobe</strain>
        <tissue evidence="1">Testes</tissue>
    </source>
</reference>
<feature type="non-terminal residue" evidence="1">
    <location>
        <position position="1"/>
    </location>
</feature>
<evidence type="ECO:0000313" key="1">
    <source>
        <dbReference type="EMBL" id="KAJ9596701.1"/>
    </source>
</evidence>
<gene>
    <name evidence="1" type="ORF">L9F63_012305</name>
</gene>
<organism evidence="1 2">
    <name type="scientific">Diploptera punctata</name>
    <name type="common">Pacific beetle cockroach</name>
    <dbReference type="NCBI Taxonomy" id="6984"/>
    <lineage>
        <taxon>Eukaryota</taxon>
        <taxon>Metazoa</taxon>
        <taxon>Ecdysozoa</taxon>
        <taxon>Arthropoda</taxon>
        <taxon>Hexapoda</taxon>
        <taxon>Insecta</taxon>
        <taxon>Pterygota</taxon>
        <taxon>Neoptera</taxon>
        <taxon>Polyneoptera</taxon>
        <taxon>Dictyoptera</taxon>
        <taxon>Blattodea</taxon>
        <taxon>Blaberoidea</taxon>
        <taxon>Blaberidae</taxon>
        <taxon>Diplopterinae</taxon>
        <taxon>Diploptera</taxon>
    </lineage>
</organism>
<evidence type="ECO:0000313" key="2">
    <source>
        <dbReference type="Proteomes" id="UP001233999"/>
    </source>
</evidence>
<feature type="non-terminal residue" evidence="1">
    <location>
        <position position="63"/>
    </location>
</feature>
<name>A0AAD8ADP5_DIPPU</name>
<sequence>RDKIRKSDDVIHHKSRHRKNISLNINTEFTGFCLDCILNCSIYLTMGQPRSPGIQCNEMKKKT</sequence>